<keyword evidence="2" id="KW-0472">Membrane</keyword>
<protein>
    <recommendedName>
        <fullName evidence="3">Putative Flp pilus-assembly TadG-like N-terminal domain-containing protein</fullName>
    </recommendedName>
</protein>
<proteinExistence type="predicted"/>
<evidence type="ECO:0000259" key="3">
    <source>
        <dbReference type="Pfam" id="PF13400"/>
    </source>
</evidence>
<feature type="domain" description="Putative Flp pilus-assembly TadG-like N-terminal" evidence="3">
    <location>
        <begin position="10"/>
        <end position="56"/>
    </location>
</feature>
<dbReference type="Pfam" id="PF13400">
    <property type="entry name" value="Tad"/>
    <property type="match status" value="1"/>
</dbReference>
<dbReference type="AlphaFoldDB" id="A0A8J2TXQ4"/>
<accession>A0A8J2TXQ4</accession>
<keyword evidence="5" id="KW-1185">Reference proteome</keyword>
<dbReference type="EMBL" id="BMFY01000005">
    <property type="protein sequence ID" value="GGA13406.1"/>
    <property type="molecule type" value="Genomic_DNA"/>
</dbReference>
<reference evidence="4" key="1">
    <citation type="journal article" date="2014" name="Int. J. Syst. Evol. Microbiol.">
        <title>Complete genome sequence of Corynebacterium casei LMG S-19264T (=DSM 44701T), isolated from a smear-ripened cheese.</title>
        <authorList>
            <consortium name="US DOE Joint Genome Institute (JGI-PGF)"/>
            <person name="Walter F."/>
            <person name="Albersmeier A."/>
            <person name="Kalinowski J."/>
            <person name="Ruckert C."/>
        </authorList>
    </citation>
    <scope>NUCLEOTIDE SEQUENCE</scope>
    <source>
        <strain evidence="4">CGMCC 1.12785</strain>
    </source>
</reference>
<dbReference type="RefSeq" id="WP_188550345.1">
    <property type="nucleotide sequence ID" value="NZ_BMFY01000005.1"/>
</dbReference>
<evidence type="ECO:0000313" key="5">
    <source>
        <dbReference type="Proteomes" id="UP000616114"/>
    </source>
</evidence>
<comment type="caution">
    <text evidence="4">The sequence shown here is derived from an EMBL/GenBank/DDBJ whole genome shotgun (WGS) entry which is preliminary data.</text>
</comment>
<feature type="region of interest" description="Disordered" evidence="1">
    <location>
        <begin position="73"/>
        <end position="96"/>
    </location>
</feature>
<dbReference type="InterPro" id="IPR028087">
    <property type="entry name" value="Tad_N"/>
</dbReference>
<keyword evidence="2" id="KW-0812">Transmembrane</keyword>
<gene>
    <name evidence="4" type="ORF">GCM10011333_15460</name>
</gene>
<keyword evidence="2" id="KW-1133">Transmembrane helix</keyword>
<evidence type="ECO:0000256" key="2">
    <source>
        <dbReference type="SAM" id="Phobius"/>
    </source>
</evidence>
<evidence type="ECO:0000256" key="1">
    <source>
        <dbReference type="SAM" id="MobiDB-lite"/>
    </source>
</evidence>
<sequence length="224" mass="23688">MRSPLKRDDGQMSLAVVSLALVVLMVGVGLMIFGQASDSRGKAQKAADAAALAAATEMRYSWIGWWLRTQPPPKSPVDWGPARGPSSSTPSMNAGRGAANEYAAQNDNSSVTSYRQFPSGTSVHRVTVDTLAEKTDVSGTADRLVGTPQAEATATAEVRAKAGIICRKQNVIWPPKSPTVISWEVICSAPGVGSATVGYIGPVPMSASYDPDDFAKFFDIRLVD</sequence>
<name>A0A8J2TXQ4_9MICO</name>
<reference evidence="4" key="2">
    <citation type="submission" date="2020-09" db="EMBL/GenBank/DDBJ databases">
        <authorList>
            <person name="Sun Q."/>
            <person name="Zhou Y."/>
        </authorList>
    </citation>
    <scope>NUCLEOTIDE SEQUENCE</scope>
    <source>
        <strain evidence="4">CGMCC 1.12785</strain>
    </source>
</reference>
<dbReference type="Proteomes" id="UP000616114">
    <property type="component" value="Unassembled WGS sequence"/>
</dbReference>
<evidence type="ECO:0000313" key="4">
    <source>
        <dbReference type="EMBL" id="GGA13406.1"/>
    </source>
</evidence>
<feature type="transmembrane region" description="Helical" evidence="2">
    <location>
        <begin position="12"/>
        <end position="34"/>
    </location>
</feature>
<organism evidence="4 5">
    <name type="scientific">Sediminivirga luteola</name>
    <dbReference type="NCBI Taxonomy" id="1774748"/>
    <lineage>
        <taxon>Bacteria</taxon>
        <taxon>Bacillati</taxon>
        <taxon>Actinomycetota</taxon>
        <taxon>Actinomycetes</taxon>
        <taxon>Micrococcales</taxon>
        <taxon>Brevibacteriaceae</taxon>
        <taxon>Sediminivirga</taxon>
    </lineage>
</organism>